<dbReference type="InterPro" id="IPR018378">
    <property type="entry name" value="C-type_lectin_CS"/>
</dbReference>
<feature type="domain" description="C-type lectin" evidence="3">
    <location>
        <begin position="5"/>
        <end position="77"/>
    </location>
</feature>
<dbReference type="Proteomes" id="UP001217089">
    <property type="component" value="Unassembled WGS sequence"/>
</dbReference>
<keyword evidence="1" id="KW-1015">Disulfide bond</keyword>
<dbReference type="PROSITE" id="PS50041">
    <property type="entry name" value="C_TYPE_LECTIN_2"/>
    <property type="match status" value="1"/>
</dbReference>
<organism evidence="4 5">
    <name type="scientific">Tegillarca granosa</name>
    <name type="common">Malaysian cockle</name>
    <name type="synonym">Anadara granosa</name>
    <dbReference type="NCBI Taxonomy" id="220873"/>
    <lineage>
        <taxon>Eukaryota</taxon>
        <taxon>Metazoa</taxon>
        <taxon>Spiralia</taxon>
        <taxon>Lophotrochozoa</taxon>
        <taxon>Mollusca</taxon>
        <taxon>Bivalvia</taxon>
        <taxon>Autobranchia</taxon>
        <taxon>Pteriomorphia</taxon>
        <taxon>Arcoida</taxon>
        <taxon>Arcoidea</taxon>
        <taxon>Arcidae</taxon>
        <taxon>Tegillarca</taxon>
    </lineage>
</organism>
<accession>A0ABQ9FT33</accession>
<dbReference type="EMBL" id="JARBDR010000141">
    <property type="protein sequence ID" value="KAJ8320422.1"/>
    <property type="molecule type" value="Genomic_DNA"/>
</dbReference>
<protein>
    <recommendedName>
        <fullName evidence="3">C-type lectin domain-containing protein</fullName>
    </recommendedName>
</protein>
<evidence type="ECO:0000313" key="4">
    <source>
        <dbReference type="EMBL" id="KAJ8320422.1"/>
    </source>
</evidence>
<gene>
    <name evidence="4" type="ORF">KUTeg_002009</name>
</gene>
<dbReference type="InterPro" id="IPR001304">
    <property type="entry name" value="C-type_lectin-like"/>
</dbReference>
<evidence type="ECO:0000259" key="3">
    <source>
        <dbReference type="PROSITE" id="PS50041"/>
    </source>
</evidence>
<feature type="signal peptide" evidence="2">
    <location>
        <begin position="1"/>
        <end position="15"/>
    </location>
</feature>
<keyword evidence="2" id="KW-0732">Signal</keyword>
<dbReference type="SUPFAM" id="SSF56436">
    <property type="entry name" value="C-type lectin-like"/>
    <property type="match status" value="1"/>
</dbReference>
<evidence type="ECO:0000256" key="1">
    <source>
        <dbReference type="ARBA" id="ARBA00023157"/>
    </source>
</evidence>
<proteinExistence type="predicted"/>
<keyword evidence="5" id="KW-1185">Reference proteome</keyword>
<dbReference type="PROSITE" id="PS00615">
    <property type="entry name" value="C_TYPE_LECTIN_1"/>
    <property type="match status" value="1"/>
</dbReference>
<dbReference type="Gene3D" id="3.10.100.10">
    <property type="entry name" value="Mannose-Binding Protein A, subunit A"/>
    <property type="match status" value="1"/>
</dbReference>
<reference evidence="4 5" key="1">
    <citation type="submission" date="2022-12" db="EMBL/GenBank/DDBJ databases">
        <title>Chromosome-level genome of Tegillarca granosa.</title>
        <authorList>
            <person name="Kim J."/>
        </authorList>
    </citation>
    <scope>NUCLEOTIDE SEQUENCE [LARGE SCALE GENOMIC DNA]</scope>
    <source>
        <strain evidence="4">Teg-2019</strain>
        <tissue evidence="4">Adductor muscle</tissue>
    </source>
</reference>
<dbReference type="InterPro" id="IPR016187">
    <property type="entry name" value="CTDL_fold"/>
</dbReference>
<name>A0ABQ9FT33_TEGGR</name>
<dbReference type="Pfam" id="PF00059">
    <property type="entry name" value="Lectin_C"/>
    <property type="match status" value="1"/>
</dbReference>
<dbReference type="InterPro" id="IPR050111">
    <property type="entry name" value="C-type_lectin/snaclec_domain"/>
</dbReference>
<evidence type="ECO:0000313" key="5">
    <source>
        <dbReference type="Proteomes" id="UP001217089"/>
    </source>
</evidence>
<comment type="caution">
    <text evidence="4">The sequence shown here is derived from an EMBL/GenBank/DDBJ whole genome shotgun (WGS) entry which is preliminary data.</text>
</comment>
<dbReference type="InterPro" id="IPR016186">
    <property type="entry name" value="C-type_lectin-like/link_sf"/>
</dbReference>
<sequence length="94" mass="10573">MVSVFILGMTALSSGGESYLIGLSDQRYEGLFRWEGTGETVGLTDWWKGQPDNHKGNEDCVHIARSYGYSWNDVPCDNYKTSYICQKKVAGRNL</sequence>
<feature type="chain" id="PRO_5045358713" description="C-type lectin domain-containing protein" evidence="2">
    <location>
        <begin position="16"/>
        <end position="94"/>
    </location>
</feature>
<evidence type="ECO:0000256" key="2">
    <source>
        <dbReference type="SAM" id="SignalP"/>
    </source>
</evidence>
<dbReference type="PANTHER" id="PTHR22803">
    <property type="entry name" value="MANNOSE, PHOSPHOLIPASE, LECTIN RECEPTOR RELATED"/>
    <property type="match status" value="1"/>
</dbReference>